<name>A0A1S1HJ90_PROST</name>
<organism evidence="1 2">
    <name type="scientific">Providencia stuartii</name>
    <dbReference type="NCBI Taxonomy" id="588"/>
    <lineage>
        <taxon>Bacteria</taxon>
        <taxon>Pseudomonadati</taxon>
        <taxon>Pseudomonadota</taxon>
        <taxon>Gammaproteobacteria</taxon>
        <taxon>Enterobacterales</taxon>
        <taxon>Morganellaceae</taxon>
        <taxon>Providencia</taxon>
    </lineage>
</organism>
<gene>
    <name evidence="1" type="ORF">A3Q29_11025</name>
</gene>
<dbReference type="PROSITE" id="PS51257">
    <property type="entry name" value="PROKAR_LIPOPROTEIN"/>
    <property type="match status" value="1"/>
</dbReference>
<proteinExistence type="predicted"/>
<evidence type="ECO:0000313" key="2">
    <source>
        <dbReference type="Proteomes" id="UP000179588"/>
    </source>
</evidence>
<keyword evidence="2" id="KW-1185">Reference proteome</keyword>
<sequence>MKKLTFLAGGLLLAGCGDNANIQQVKEMVTLNDNTITVGNALDHRSVCEKVNWETGKDERNRDIVRYTCSISPKIANSLIERHIRQAEETLLKQVGDQAYTFSEQNKYAQLSRFYLQNSEKGLNALAGSGLPLEYNQLKNTLLQYLRDNYQAKNIRNSSKPSTILGYQLVFLAILKNNTILRCGITVGHLLINPM</sequence>
<dbReference type="Proteomes" id="UP000179588">
    <property type="component" value="Unassembled WGS sequence"/>
</dbReference>
<comment type="caution">
    <text evidence="1">The sequence shown here is derived from an EMBL/GenBank/DDBJ whole genome shotgun (WGS) entry which is preliminary data.</text>
</comment>
<protein>
    <recommendedName>
        <fullName evidence="3">Lipoprotein</fullName>
    </recommendedName>
</protein>
<dbReference type="AlphaFoldDB" id="A0A1S1HJ90"/>
<evidence type="ECO:0008006" key="3">
    <source>
        <dbReference type="Google" id="ProtNLM"/>
    </source>
</evidence>
<evidence type="ECO:0000313" key="1">
    <source>
        <dbReference type="EMBL" id="OHT22344.1"/>
    </source>
</evidence>
<dbReference type="EMBL" id="LVIE01000234">
    <property type="protein sequence ID" value="OHT22344.1"/>
    <property type="molecule type" value="Genomic_DNA"/>
</dbReference>
<reference evidence="1 2" key="1">
    <citation type="submission" date="2016-03" db="EMBL/GenBank/DDBJ databases">
        <title>Genome sequence of Providencia stuartii strain, isolated from the salivary glands of larval Lucilia sericata.</title>
        <authorList>
            <person name="Yuan Y."/>
            <person name="Zhang Y."/>
            <person name="Fu S."/>
            <person name="Crippen T.L."/>
            <person name="Visi D."/>
            <person name="Benbow M.E."/>
            <person name="Allen M."/>
            <person name="Tomberlin J.K."/>
            <person name="Sze S.-H."/>
            <person name="Tarone A.M."/>
        </authorList>
    </citation>
    <scope>NUCLEOTIDE SEQUENCE [LARGE SCALE GENOMIC DNA]</scope>
    <source>
        <strain evidence="1 2">Crippen</strain>
    </source>
</reference>
<accession>A0A1S1HJ90</accession>